<dbReference type="AlphaFoldDB" id="A0AAW0M612"/>
<feature type="domain" description="Neprosin PEP catalytic" evidence="2">
    <location>
        <begin position="141"/>
        <end position="391"/>
    </location>
</feature>
<name>A0AAW0M612_QUESU</name>
<dbReference type="Pfam" id="PF03080">
    <property type="entry name" value="Neprosin"/>
    <property type="match status" value="1"/>
</dbReference>
<accession>A0AAW0M612</accession>
<gene>
    <name evidence="3" type="ORF">CFP56_005899</name>
</gene>
<feature type="signal peptide" evidence="1">
    <location>
        <begin position="1"/>
        <end position="24"/>
    </location>
</feature>
<reference evidence="3" key="1">
    <citation type="submission" date="2017-12" db="EMBL/GenBank/DDBJ databases">
        <authorList>
            <person name="Barbosa P."/>
            <person name="Usie A."/>
            <person name="Ramos A.M."/>
        </authorList>
    </citation>
    <scope>NUCLEOTIDE SEQUENCE</scope>
    <source>
        <strain evidence="3">HL8</strain>
        <tissue evidence="3">Leaves</tissue>
    </source>
</reference>
<dbReference type="Pfam" id="PF14365">
    <property type="entry name" value="Neprosin_AP"/>
    <property type="match status" value="1"/>
</dbReference>
<dbReference type="Gene3D" id="3.90.1320.10">
    <property type="entry name" value="Outer-capsid protein sigma 3, large lobe"/>
    <property type="match status" value="1"/>
</dbReference>
<dbReference type="PROSITE" id="PS52045">
    <property type="entry name" value="NEPROSIN_PEP_CD"/>
    <property type="match status" value="1"/>
</dbReference>
<evidence type="ECO:0000313" key="3">
    <source>
        <dbReference type="EMBL" id="KAK7859442.1"/>
    </source>
</evidence>
<dbReference type="PANTHER" id="PTHR31589:SF223">
    <property type="entry name" value="PROTEIN, PUTATIVE (DUF239)-RELATED"/>
    <property type="match status" value="1"/>
</dbReference>
<reference evidence="3" key="3">
    <citation type="submission" date="2023-07" db="EMBL/GenBank/DDBJ databases">
        <title>An improved reference 1 genome and first organelle genomes of Quercus suber.</title>
        <authorList>
            <consortium name="Genosuber Consortium"/>
            <person name="Usie A."/>
            <person name="Serra O."/>
            <person name="Barros P."/>
        </authorList>
    </citation>
    <scope>NUCLEOTIDE SEQUENCE</scope>
    <source>
        <strain evidence="3">HL8</strain>
        <tissue evidence="3">Leaves</tissue>
    </source>
</reference>
<evidence type="ECO:0000259" key="2">
    <source>
        <dbReference type="PROSITE" id="PS52045"/>
    </source>
</evidence>
<dbReference type="EMBL" id="PKMF04000012">
    <property type="protein sequence ID" value="KAK7859442.1"/>
    <property type="molecule type" value="Genomic_DNA"/>
</dbReference>
<evidence type="ECO:0000256" key="1">
    <source>
        <dbReference type="SAM" id="SignalP"/>
    </source>
</evidence>
<proteinExistence type="predicted"/>
<reference evidence="3" key="2">
    <citation type="journal article" date="2018" name="Sci. Data">
        <title>The draft genome sequence of cork oak.</title>
        <authorList>
            <person name="Ramos A.M."/>
            <person name="Usie A."/>
            <person name="Barbosa P."/>
            <person name="Barros P.M."/>
            <person name="Capote T."/>
            <person name="Chaves I."/>
            <person name="Simoes F."/>
            <person name="Abreu I."/>
            <person name="Carrasquinho I."/>
            <person name="Faro C."/>
            <person name="Guimaraes J.B."/>
            <person name="Mendonca D."/>
            <person name="Nobrega F."/>
            <person name="Rodrigues L."/>
            <person name="Saibo N.J.M."/>
            <person name="Varela M.C."/>
            <person name="Egas C."/>
            <person name="Matos J."/>
            <person name="Miguel C.M."/>
            <person name="Oliveira M.M."/>
            <person name="Ricardo C.P."/>
            <person name="Goncalves S."/>
        </authorList>
    </citation>
    <scope>NUCLEOTIDE SEQUENCE [LARGE SCALE GENOMIC DNA]</scope>
    <source>
        <strain evidence="3">HL8</strain>
    </source>
</reference>
<comment type="caution">
    <text evidence="3">The sequence shown here is derived from an EMBL/GenBank/DDBJ whole genome shotgun (WGS) entry which is preliminary data.</text>
</comment>
<sequence length="392" mass="43723">MDFERMILIFVLCLFLTSNYQVNGTQITSKEEELGLERQLKLINKPPVKSIQTEFGYIVDCVDINKQLAFDHPLLKDHKIQKRPRFPLRRTKSVGLLQNMHSMIGLLKDDCPSGTVPIRRTMKEDLIAIRSMSNNIYPQSAEHPGVHTAIIQMLDLPDRSYTGVEGNIAVYNPDVKLGESYAEIHVINGAGDNTNAIITGWMVSPTIYSGAKYSIFFAHWTIDGSRTTGCFNVYCPGFVQIDRRVHLGAPISNVSVPYGPHFEIPISIFKEDDGNWWINYNGINVGYYPANIFNNFTNPQIVGWGGIAVVPDPTTEISPPMGSGVFPDGKYEHSCSIRFVQYRNNSGILDGPYGDYEKIIDSPGCYSVADPVYRATQGYNFDFGGPGGKCVN</sequence>
<dbReference type="InterPro" id="IPR053168">
    <property type="entry name" value="Glutamic_endopeptidase"/>
</dbReference>
<dbReference type="PANTHER" id="PTHR31589">
    <property type="entry name" value="PROTEIN, PUTATIVE (DUF239)-RELATED-RELATED"/>
    <property type="match status" value="1"/>
</dbReference>
<feature type="chain" id="PRO_5043609282" description="Neprosin PEP catalytic domain-containing protein" evidence="1">
    <location>
        <begin position="25"/>
        <end position="392"/>
    </location>
</feature>
<protein>
    <recommendedName>
        <fullName evidence="2">Neprosin PEP catalytic domain-containing protein</fullName>
    </recommendedName>
</protein>
<organism evidence="3">
    <name type="scientific">Quercus suber</name>
    <name type="common">Cork oak</name>
    <dbReference type="NCBI Taxonomy" id="58331"/>
    <lineage>
        <taxon>Eukaryota</taxon>
        <taxon>Viridiplantae</taxon>
        <taxon>Streptophyta</taxon>
        <taxon>Embryophyta</taxon>
        <taxon>Tracheophyta</taxon>
        <taxon>Spermatophyta</taxon>
        <taxon>Magnoliopsida</taxon>
        <taxon>eudicotyledons</taxon>
        <taxon>Gunneridae</taxon>
        <taxon>Pentapetalae</taxon>
        <taxon>rosids</taxon>
        <taxon>fabids</taxon>
        <taxon>Fagales</taxon>
        <taxon>Fagaceae</taxon>
        <taxon>Quercus</taxon>
    </lineage>
</organism>
<dbReference type="InterPro" id="IPR025521">
    <property type="entry name" value="Neprosin_propep"/>
</dbReference>
<keyword evidence="1" id="KW-0732">Signal</keyword>
<dbReference type="InterPro" id="IPR004314">
    <property type="entry name" value="Neprosin"/>
</dbReference>